<evidence type="ECO:0000313" key="3">
    <source>
        <dbReference type="Proteomes" id="UP001164745"/>
    </source>
</evidence>
<evidence type="ECO:0000313" key="2">
    <source>
        <dbReference type="EMBL" id="WAM32130.1"/>
    </source>
</evidence>
<name>A0ABY7BK55_9FIRM</name>
<proteinExistence type="predicted"/>
<feature type="transmembrane region" description="Helical" evidence="1">
    <location>
        <begin position="6"/>
        <end position="24"/>
    </location>
</feature>
<dbReference type="Gene3D" id="3.30.1490.480">
    <property type="entry name" value="Endolytic murein transglycosylase"/>
    <property type="match status" value="1"/>
</dbReference>
<protein>
    <submittedName>
        <fullName evidence="2">Uncharacterized protein</fullName>
    </submittedName>
</protein>
<keyword evidence="1" id="KW-1133">Transmembrane helix</keyword>
<dbReference type="EMBL" id="CP113864">
    <property type="protein sequence ID" value="WAM32130.1"/>
    <property type="molecule type" value="Genomic_DNA"/>
</dbReference>
<evidence type="ECO:0000256" key="1">
    <source>
        <dbReference type="SAM" id="Phobius"/>
    </source>
</evidence>
<keyword evidence="1" id="KW-0472">Membrane</keyword>
<dbReference type="RefSeq" id="WP_235374649.1">
    <property type="nucleotide sequence ID" value="NZ_CP113864.1"/>
</dbReference>
<reference evidence="2" key="1">
    <citation type="submission" date="2022-12" db="EMBL/GenBank/DDBJ databases">
        <authorList>
            <person name="Bing R.G."/>
            <person name="Willard D.J."/>
            <person name="Manesh M.J.H."/>
            <person name="Laemthong T."/>
            <person name="Crosby J.R."/>
            <person name="Kelly R.M."/>
        </authorList>
    </citation>
    <scope>NUCLEOTIDE SEQUENCE</scope>
    <source>
        <strain evidence="2">DSM 8991</strain>
    </source>
</reference>
<organism evidence="2 3">
    <name type="scientific">Caldicellulosiruptor naganoensis</name>
    <dbReference type="NCBI Taxonomy" id="29324"/>
    <lineage>
        <taxon>Bacteria</taxon>
        <taxon>Bacillati</taxon>
        <taxon>Bacillota</taxon>
        <taxon>Bacillota incertae sedis</taxon>
        <taxon>Caldicellulosiruptorales</taxon>
        <taxon>Caldicellulosiruptoraceae</taxon>
        <taxon>Caldicellulosiruptor</taxon>
    </lineage>
</organism>
<keyword evidence="1" id="KW-0812">Transmembrane</keyword>
<keyword evidence="3" id="KW-1185">Reference proteome</keyword>
<accession>A0ABY7BK55</accession>
<sequence length="100" mass="11610">MLLGIGIGWILGVLTMYFLFSANYGGNASDLNDKVDIYIDSVENLSEVLYQNGVIQDKKSFEEFLKLKKLDKRYFTTGKKVSFRKAMTYEEIFNVVYKRE</sequence>
<dbReference type="Proteomes" id="UP001164745">
    <property type="component" value="Chromosome"/>
</dbReference>
<gene>
    <name evidence="2" type="ORF">OTJ99_000637</name>
</gene>